<reference evidence="2 3" key="1">
    <citation type="submission" date="2015-11" db="EMBL/GenBank/DDBJ databases">
        <title>Butyribacter intestini gen. nov., sp. nov., a butyric acid-producing bacterium of the family Lachnospiraceae isolated from the human faeces.</title>
        <authorList>
            <person name="Zou Y."/>
            <person name="Xue W."/>
            <person name="Luo G."/>
            <person name="Lv M."/>
        </authorList>
    </citation>
    <scope>NUCLEOTIDE SEQUENCE [LARGE SCALE GENOMIC DNA]</scope>
    <source>
        <strain evidence="2 3">ACET-33324</strain>
    </source>
</reference>
<dbReference type="EMBL" id="LNAM01000208">
    <property type="protein sequence ID" value="KSV57615.1"/>
    <property type="molecule type" value="Genomic_DNA"/>
</dbReference>
<dbReference type="InterPro" id="IPR010897">
    <property type="entry name" value="Spore_II_P"/>
</dbReference>
<evidence type="ECO:0000256" key="1">
    <source>
        <dbReference type="SAM" id="Phobius"/>
    </source>
</evidence>
<sequence length="396" mass="45632">MRFSKITRFVYIFIWTGIFILSSYIIVKESDGSMLEKTGESVLKRSSEFIDYYSGNEEKKPIEGILRLFTVWENGCYFYRLGSSEETGIEMQEEETEEIGLVLEYEKGNLLTPIPFIYGESYYEEDSKEVFAEIKKKNEKLIAQLKKTQDVDFLLKNFYIVDGTTSVDKKVFQVSRLLEKDMTIEKEEKPQILICHTHGGSERFSDSRENRQEDSIVGVGKELAKELEELGYGVIHDTTEYDRIEGVIDRNKAYNQSLAGAKEQLKKYPSIQVVIDLHRDGVRGKEKRVTTIDGKPTATFMMFNGLSRSRTGEIDYLKNKNLQGNLAFSLQMKLKAMELYPTLTTPNYLKGYRYNMHLCERFLLIELGNQNNTVEEAKNAMEPLSRVLDAVLQGKP</sequence>
<evidence type="ECO:0000313" key="2">
    <source>
        <dbReference type="EMBL" id="KSV57615.1"/>
    </source>
</evidence>
<proteinExistence type="predicted"/>
<dbReference type="Pfam" id="PF07454">
    <property type="entry name" value="SpoIIP"/>
    <property type="match status" value="1"/>
</dbReference>
<gene>
    <name evidence="2" type="ORF">ASU35_04170</name>
</gene>
<evidence type="ECO:0008006" key="4">
    <source>
        <dbReference type="Google" id="ProtNLM"/>
    </source>
</evidence>
<dbReference type="STRING" id="290052.ASU35_04170"/>
<name>A0A0V8QAK2_9FIRM</name>
<evidence type="ECO:0000313" key="3">
    <source>
        <dbReference type="Proteomes" id="UP000054874"/>
    </source>
</evidence>
<keyword evidence="1" id="KW-0472">Membrane</keyword>
<feature type="transmembrane region" description="Helical" evidence="1">
    <location>
        <begin position="9"/>
        <end position="27"/>
    </location>
</feature>
<dbReference type="AlphaFoldDB" id="A0A0V8QAK2"/>
<keyword evidence="3" id="KW-1185">Reference proteome</keyword>
<comment type="caution">
    <text evidence="2">The sequence shown here is derived from an EMBL/GenBank/DDBJ whole genome shotgun (WGS) entry which is preliminary data.</text>
</comment>
<protein>
    <recommendedName>
        <fullName evidence="4">Stage II sporulation protein P</fullName>
    </recommendedName>
</protein>
<keyword evidence="1" id="KW-0812">Transmembrane</keyword>
<accession>A0A0V8QAK2</accession>
<dbReference type="Proteomes" id="UP000054874">
    <property type="component" value="Unassembled WGS sequence"/>
</dbReference>
<keyword evidence="1" id="KW-1133">Transmembrane helix</keyword>
<organism evidence="2 3">
    <name type="scientific">Acetivibrio ethanolgignens</name>
    <dbReference type="NCBI Taxonomy" id="290052"/>
    <lineage>
        <taxon>Bacteria</taxon>
        <taxon>Bacillati</taxon>
        <taxon>Bacillota</taxon>
        <taxon>Clostridia</taxon>
        <taxon>Eubacteriales</taxon>
        <taxon>Oscillospiraceae</taxon>
        <taxon>Acetivibrio</taxon>
    </lineage>
</organism>